<gene>
    <name evidence="2" type="ORF">J3R75_001176</name>
</gene>
<reference evidence="2" key="1">
    <citation type="submission" date="2023-07" db="EMBL/GenBank/DDBJ databases">
        <title>Genomic Encyclopedia of Type Strains, Phase IV (KMG-IV): sequencing the most valuable type-strain genomes for metagenomic binning, comparative biology and taxonomic classification.</title>
        <authorList>
            <person name="Goeker M."/>
        </authorList>
    </citation>
    <scope>NUCLEOTIDE SEQUENCE</scope>
    <source>
        <strain evidence="2">DSM 24202</strain>
    </source>
</reference>
<feature type="domain" description="Transposase IS200-like" evidence="1">
    <location>
        <begin position="15"/>
        <end position="146"/>
    </location>
</feature>
<dbReference type="SUPFAM" id="SSF143422">
    <property type="entry name" value="Transposase IS200-like"/>
    <property type="match status" value="1"/>
</dbReference>
<dbReference type="InterPro" id="IPR002686">
    <property type="entry name" value="Transposase_17"/>
</dbReference>
<dbReference type="Gene3D" id="3.30.70.1290">
    <property type="entry name" value="Transposase IS200-like"/>
    <property type="match status" value="1"/>
</dbReference>
<dbReference type="GO" id="GO:0004803">
    <property type="term" value="F:transposase activity"/>
    <property type="evidence" value="ECO:0007669"/>
    <property type="project" value="InterPro"/>
</dbReference>
<name>A0AAE3VF38_9BACT</name>
<organism evidence="2 3">
    <name type="scientific">Oligosphaera ethanolica</name>
    <dbReference type="NCBI Taxonomy" id="760260"/>
    <lineage>
        <taxon>Bacteria</taxon>
        <taxon>Pseudomonadati</taxon>
        <taxon>Lentisphaerota</taxon>
        <taxon>Oligosphaeria</taxon>
        <taxon>Oligosphaerales</taxon>
        <taxon>Oligosphaeraceae</taxon>
        <taxon>Oligosphaera</taxon>
    </lineage>
</organism>
<dbReference type="PANTHER" id="PTHR36966:SF1">
    <property type="entry name" value="REP-ASSOCIATED TYROSINE TRANSPOSASE"/>
    <property type="match status" value="1"/>
</dbReference>
<dbReference type="Proteomes" id="UP001238163">
    <property type="component" value="Unassembled WGS sequence"/>
</dbReference>
<dbReference type="PANTHER" id="PTHR36966">
    <property type="entry name" value="REP-ASSOCIATED TYROSINE TRANSPOSASE"/>
    <property type="match status" value="1"/>
</dbReference>
<dbReference type="Pfam" id="PF01797">
    <property type="entry name" value="Y1_Tnp"/>
    <property type="match status" value="1"/>
</dbReference>
<dbReference type="GO" id="GO:0006313">
    <property type="term" value="P:DNA transposition"/>
    <property type="evidence" value="ECO:0007669"/>
    <property type="project" value="InterPro"/>
</dbReference>
<comment type="caution">
    <text evidence="2">The sequence shown here is derived from an EMBL/GenBank/DDBJ whole genome shotgun (WGS) entry which is preliminary data.</text>
</comment>
<proteinExistence type="predicted"/>
<protein>
    <submittedName>
        <fullName evidence="2">REP element-mobilizing transposase RayT</fullName>
    </submittedName>
</protein>
<evidence type="ECO:0000259" key="1">
    <source>
        <dbReference type="SMART" id="SM01321"/>
    </source>
</evidence>
<evidence type="ECO:0000313" key="2">
    <source>
        <dbReference type="EMBL" id="MDQ0289069.1"/>
    </source>
</evidence>
<evidence type="ECO:0000313" key="3">
    <source>
        <dbReference type="Proteomes" id="UP001238163"/>
    </source>
</evidence>
<dbReference type="EMBL" id="JAUSVL010000001">
    <property type="protein sequence ID" value="MDQ0289069.1"/>
    <property type="molecule type" value="Genomic_DNA"/>
</dbReference>
<dbReference type="AlphaFoldDB" id="A0AAE3VF38"/>
<keyword evidence="3" id="KW-1185">Reference proteome</keyword>
<dbReference type="InterPro" id="IPR052715">
    <property type="entry name" value="RAYT_transposase"/>
</dbReference>
<dbReference type="InterPro" id="IPR036515">
    <property type="entry name" value="Transposase_17_sf"/>
</dbReference>
<sequence>MINNHMLKRKLDWDYRQRCIYMTTVTVEKRRPLLGQLTGGLGNPTVELSDVGIMVAQCWQEIPTHVPGVSLLEWQVMPDHFHGIIFVQAPQEKPLGAIVGAFKAHSTSLYRAGARQEAHLWSPGYQDTILLHRGQLANMRAYIQDNPRRLAVKRAHPELFRIIRNISACGHIFAAIGNHFLLDAPVKRQVQISRSVPPDALAAAEADLLAAALHGAVLVSPCISPGEKQIARAALQAALPLIVILENGFPPLYKPPKSYFDACAAGRLLMLAPWPHHTDRRSLTREQCLALNRFATQIAQEDHTP</sequence>
<dbReference type="SMART" id="SM01321">
    <property type="entry name" value="Y1_Tnp"/>
    <property type="match status" value="1"/>
</dbReference>
<accession>A0AAE3VF38</accession>
<dbReference type="GO" id="GO:0043565">
    <property type="term" value="F:sequence-specific DNA binding"/>
    <property type="evidence" value="ECO:0007669"/>
    <property type="project" value="TreeGrafter"/>
</dbReference>
<dbReference type="RefSeq" id="WP_307260412.1">
    <property type="nucleotide sequence ID" value="NZ_JAUSVL010000001.1"/>
</dbReference>